<dbReference type="SUPFAM" id="SSF48508">
    <property type="entry name" value="Nuclear receptor ligand-binding domain"/>
    <property type="match status" value="1"/>
</dbReference>
<accession>B7T244</accession>
<dbReference type="Gene3D" id="1.10.565.10">
    <property type="entry name" value="Retinoid X Receptor"/>
    <property type="match status" value="1"/>
</dbReference>
<organism evidence="18">
    <name type="scientific">Neomysis integer</name>
    <name type="common">Opossum shrimp</name>
    <dbReference type="NCBI Taxonomy" id="223650"/>
    <lineage>
        <taxon>Eukaryota</taxon>
        <taxon>Metazoa</taxon>
        <taxon>Ecdysozoa</taxon>
        <taxon>Arthropoda</taxon>
        <taxon>Crustacea</taxon>
        <taxon>Multicrustacea</taxon>
        <taxon>Malacostraca</taxon>
        <taxon>Eumalacostraca</taxon>
        <taxon>Peracarida</taxon>
        <taxon>Mysidacea</taxon>
        <taxon>Mysida</taxon>
        <taxon>Mysidae</taxon>
        <taxon>Mysinae</taxon>
        <taxon>Mysini</taxon>
        <taxon>Neomysis</taxon>
    </lineage>
</organism>
<dbReference type="InterPro" id="IPR003069">
    <property type="entry name" value="Ecdystd_rcpt"/>
</dbReference>
<dbReference type="GO" id="GO:0090575">
    <property type="term" value="C:RNA polymerase II transcription regulator complex"/>
    <property type="evidence" value="ECO:0007669"/>
    <property type="project" value="TreeGrafter"/>
</dbReference>
<keyword evidence="4 14" id="KW-0862">Zinc</keyword>
<dbReference type="FunFam" id="3.30.50.10:FF:000031">
    <property type="entry name" value="Ecdysone receptor A1"/>
    <property type="match status" value="1"/>
</dbReference>
<dbReference type="PANTHER" id="PTHR24082">
    <property type="entry name" value="NUCLEAR HORMONE RECEPTOR"/>
    <property type="match status" value="1"/>
</dbReference>
<dbReference type="GO" id="GO:0000122">
    <property type="term" value="P:negative regulation of transcription by RNA polymerase II"/>
    <property type="evidence" value="ECO:0007669"/>
    <property type="project" value="TreeGrafter"/>
</dbReference>
<dbReference type="PRINTS" id="PR01283">
    <property type="entry name" value="ECDYSTEROIDR"/>
</dbReference>
<keyword evidence="8 14" id="KW-0675">Receptor</keyword>
<feature type="region of interest" description="Disordered" evidence="15">
    <location>
        <begin position="108"/>
        <end position="202"/>
    </location>
</feature>
<dbReference type="InterPro" id="IPR013088">
    <property type="entry name" value="Znf_NHR/GATA"/>
</dbReference>
<feature type="compositionally biased region" description="Basic and acidic residues" evidence="15">
    <location>
        <begin position="109"/>
        <end position="122"/>
    </location>
</feature>
<dbReference type="GO" id="GO:0035076">
    <property type="term" value="P:ecdysone receptor signaling pathway"/>
    <property type="evidence" value="ECO:0007669"/>
    <property type="project" value="InterPro"/>
</dbReference>
<proteinExistence type="evidence at transcript level"/>
<dbReference type="InterPro" id="IPR050234">
    <property type="entry name" value="Nuclear_hormone_rcpt_NR1"/>
</dbReference>
<dbReference type="InterPro" id="IPR001723">
    <property type="entry name" value="Nuclear_hrmn_rcpt"/>
</dbReference>
<dbReference type="CDD" id="cd07161">
    <property type="entry name" value="NR_DBD_EcR"/>
    <property type="match status" value="1"/>
</dbReference>
<evidence type="ECO:0000256" key="1">
    <source>
        <dbReference type="ARBA" id="ARBA00022052"/>
    </source>
</evidence>
<dbReference type="InterPro" id="IPR000536">
    <property type="entry name" value="Nucl_hrmn_rcpt_lig-bd"/>
</dbReference>
<protein>
    <recommendedName>
        <fullName evidence="1">Ecdysone receptor</fullName>
    </recommendedName>
    <alternativeName>
        <fullName evidence="10">20-hydroxy-ecdysone receptor</fullName>
    </alternativeName>
    <alternativeName>
        <fullName evidence="11">EcRH</fullName>
    </alternativeName>
    <alternativeName>
        <fullName evidence="12">Ecdysteroid receptor</fullName>
    </alternativeName>
    <alternativeName>
        <fullName evidence="13">Nuclear receptor subfamily 1 group H member 1</fullName>
    </alternativeName>
</protein>
<evidence type="ECO:0000256" key="6">
    <source>
        <dbReference type="ARBA" id="ARBA00023125"/>
    </source>
</evidence>
<keyword evidence="3 14" id="KW-0863">Zinc-finger</keyword>
<keyword evidence="2 14" id="KW-0479">Metal-binding</keyword>
<sequence>MFSPDIPLRPPLKSRRGVVSTLQPASPTNLFLPSPRAEYPGSSGYQYGMMEDESQSPRNFAFDSPKASPVPSPAHQLRVSSLDIFKSEPMSPLSIDAMPGASYMMDGYMSDRKPKMESRHQPMDCSTSGMVSPGRSMQTTPSPSDAGMSITSPMSPYSNASSPYPSANSPASRLGRDDLSPPSSVASANNEPSNRSKKRGTAPRQSEELCLVCGDRSSGYHYNALTCEGCKGFFRRSITRSNVYHCKYGKHCEMDMYMRRKCQECRFTKCLSIGMKPECVIPESQCNIKRQQKLQREKQKQKDKPIMIDNSMLVDDKAQLESLVERMESQNQRNIRPLTSEQQELIKTLKQIQSDYELPTEENIKSITGLQSSEIDNGKFKYITNVSVITVHLIVEFSKLLPGFETLLREDQISLLKGSSSEVMMIRAARRYNPVTDTILYFDNEPYTRAMYNEAGMMPSATEDIFRFCSKMHRLKVDDAEYALLTAIVIFSERPSVIESKKVENLQSLYVETLQLYEQDKYKNTNTPALAKLMSVLVELRSLGYVNNNQCIKINDNVEFPAFLRELWDF</sequence>
<dbReference type="GO" id="GO:0000978">
    <property type="term" value="F:RNA polymerase II cis-regulatory region sequence-specific DNA binding"/>
    <property type="evidence" value="ECO:0007669"/>
    <property type="project" value="TreeGrafter"/>
</dbReference>
<evidence type="ECO:0000256" key="8">
    <source>
        <dbReference type="ARBA" id="ARBA00023170"/>
    </source>
</evidence>
<dbReference type="GO" id="GO:0030154">
    <property type="term" value="P:cell differentiation"/>
    <property type="evidence" value="ECO:0007669"/>
    <property type="project" value="TreeGrafter"/>
</dbReference>
<name>B7T244_NEOIN</name>
<dbReference type="PRINTS" id="PR00047">
    <property type="entry name" value="STROIDFINGER"/>
</dbReference>
<evidence type="ECO:0000256" key="13">
    <source>
        <dbReference type="ARBA" id="ARBA00033286"/>
    </source>
</evidence>
<evidence type="ECO:0000256" key="15">
    <source>
        <dbReference type="SAM" id="MobiDB-lite"/>
    </source>
</evidence>
<dbReference type="InterPro" id="IPR035500">
    <property type="entry name" value="NHR-like_dom_sf"/>
</dbReference>
<dbReference type="PROSITE" id="PS51030">
    <property type="entry name" value="NUCLEAR_REC_DBD_2"/>
    <property type="match status" value="1"/>
</dbReference>
<dbReference type="PRINTS" id="PR00398">
    <property type="entry name" value="STRDHORMONER"/>
</dbReference>
<evidence type="ECO:0000259" key="16">
    <source>
        <dbReference type="PROSITE" id="PS51030"/>
    </source>
</evidence>
<evidence type="ECO:0000256" key="5">
    <source>
        <dbReference type="ARBA" id="ARBA00023015"/>
    </source>
</evidence>
<gene>
    <name evidence="18" type="primary">EcR</name>
</gene>
<dbReference type="PANTHER" id="PTHR24082:SF507">
    <property type="entry name" value="BILE ACID RECEPTOR-RELATED"/>
    <property type="match status" value="1"/>
</dbReference>
<evidence type="ECO:0000256" key="12">
    <source>
        <dbReference type="ARBA" id="ARBA00033003"/>
    </source>
</evidence>
<dbReference type="SMART" id="SM00430">
    <property type="entry name" value="HOLI"/>
    <property type="match status" value="1"/>
</dbReference>
<dbReference type="PROSITE" id="PS00031">
    <property type="entry name" value="NUCLEAR_REC_DBD_1"/>
    <property type="match status" value="1"/>
</dbReference>
<keyword evidence="5 14" id="KW-0805">Transcription regulation</keyword>
<feature type="region of interest" description="Disordered" evidence="15">
    <location>
        <begin position="42"/>
        <end position="74"/>
    </location>
</feature>
<dbReference type="AlphaFoldDB" id="B7T244"/>
<evidence type="ECO:0000256" key="4">
    <source>
        <dbReference type="ARBA" id="ARBA00022833"/>
    </source>
</evidence>
<dbReference type="GO" id="GO:0035100">
    <property type="term" value="F:ecdysone binding"/>
    <property type="evidence" value="ECO:0007669"/>
    <property type="project" value="InterPro"/>
</dbReference>
<feature type="compositionally biased region" description="Low complexity" evidence="15">
    <location>
        <begin position="152"/>
        <end position="172"/>
    </location>
</feature>
<dbReference type="InterPro" id="IPR001628">
    <property type="entry name" value="Znf_hrmn_rcpt"/>
</dbReference>
<dbReference type="Pfam" id="PF00104">
    <property type="entry name" value="Hormone_recep"/>
    <property type="match status" value="1"/>
</dbReference>
<keyword evidence="9 14" id="KW-0539">Nucleus</keyword>
<evidence type="ECO:0000256" key="14">
    <source>
        <dbReference type="RuleBase" id="RU004334"/>
    </source>
</evidence>
<feature type="compositionally biased region" description="Polar residues" evidence="15">
    <location>
        <begin position="124"/>
        <end position="143"/>
    </location>
</feature>
<keyword evidence="6 14" id="KW-0238">DNA-binding</keyword>
<evidence type="ECO:0000313" key="18">
    <source>
        <dbReference type="EMBL" id="ACJ68423.1"/>
    </source>
</evidence>
<comment type="subcellular location">
    <subcellularLocation>
        <location evidence="14">Nucleus</location>
    </subcellularLocation>
</comment>
<evidence type="ECO:0000256" key="3">
    <source>
        <dbReference type="ARBA" id="ARBA00022771"/>
    </source>
</evidence>
<dbReference type="Pfam" id="PF00105">
    <property type="entry name" value="zf-C4"/>
    <property type="match status" value="1"/>
</dbReference>
<reference evidence="18" key="1">
    <citation type="submission" date="2008-07" db="EMBL/GenBank/DDBJ databases">
        <title>Cloning and characterization of the ecdysteroid receptor (EcR) and retinoid X receptor (RXR) of Neomysis integer.</title>
        <authorList>
            <person name="Soin T.P."/>
            <person name="Swevers L."/>
            <person name="Smagghe G."/>
            <person name="Janssen C.R."/>
        </authorList>
    </citation>
    <scope>NUCLEOTIDE SEQUENCE</scope>
</reference>
<feature type="region of interest" description="Disordered" evidence="15">
    <location>
        <begin position="1"/>
        <end position="23"/>
    </location>
</feature>
<dbReference type="PROSITE" id="PS51843">
    <property type="entry name" value="NR_LBD"/>
    <property type="match status" value="1"/>
</dbReference>
<dbReference type="Gene3D" id="3.30.50.10">
    <property type="entry name" value="Erythroid Transcription Factor GATA-1, subunit A"/>
    <property type="match status" value="1"/>
</dbReference>
<evidence type="ECO:0000256" key="9">
    <source>
        <dbReference type="ARBA" id="ARBA00023242"/>
    </source>
</evidence>
<dbReference type="GO" id="GO:0004879">
    <property type="term" value="F:nuclear receptor activity"/>
    <property type="evidence" value="ECO:0007669"/>
    <property type="project" value="InterPro"/>
</dbReference>
<dbReference type="GO" id="GO:0045944">
    <property type="term" value="P:positive regulation of transcription by RNA polymerase II"/>
    <property type="evidence" value="ECO:0007669"/>
    <property type="project" value="TreeGrafter"/>
</dbReference>
<dbReference type="SUPFAM" id="SSF57716">
    <property type="entry name" value="Glucocorticoid receptor-like (DNA-binding domain)"/>
    <property type="match status" value="1"/>
</dbReference>
<feature type="domain" description="NR LBD" evidence="17">
    <location>
        <begin position="341"/>
        <end position="570"/>
    </location>
</feature>
<dbReference type="SMART" id="SM00399">
    <property type="entry name" value="ZnF_C4"/>
    <property type="match status" value="1"/>
</dbReference>
<evidence type="ECO:0000256" key="2">
    <source>
        <dbReference type="ARBA" id="ARBA00022723"/>
    </source>
</evidence>
<comment type="similarity">
    <text evidence="14">Belongs to the nuclear hormone receptor family.</text>
</comment>
<keyword evidence="7 14" id="KW-0804">Transcription</keyword>
<evidence type="ECO:0000256" key="7">
    <source>
        <dbReference type="ARBA" id="ARBA00023163"/>
    </source>
</evidence>
<feature type="domain" description="Nuclear receptor" evidence="16">
    <location>
        <begin position="207"/>
        <end position="282"/>
    </location>
</feature>
<dbReference type="EMBL" id="EU912574">
    <property type="protein sequence ID" value="ACJ68423.1"/>
    <property type="molecule type" value="mRNA"/>
</dbReference>
<evidence type="ECO:0000259" key="17">
    <source>
        <dbReference type="PROSITE" id="PS51843"/>
    </source>
</evidence>
<evidence type="ECO:0000256" key="11">
    <source>
        <dbReference type="ARBA" id="ARBA00030794"/>
    </source>
</evidence>
<dbReference type="GO" id="GO:0008270">
    <property type="term" value="F:zinc ion binding"/>
    <property type="evidence" value="ECO:0007669"/>
    <property type="project" value="UniProtKB-KW"/>
</dbReference>
<evidence type="ECO:0000256" key="10">
    <source>
        <dbReference type="ARBA" id="ARBA00029963"/>
    </source>
</evidence>
<feature type="compositionally biased region" description="Polar residues" evidence="15">
    <location>
        <begin position="181"/>
        <end position="193"/>
    </location>
</feature>